<comment type="caution">
    <text evidence="1">The sequence shown here is derived from an EMBL/GenBank/DDBJ whole genome shotgun (WGS) entry which is preliminary data.</text>
</comment>
<sequence>MCCAGRKPRRLAPPPGRGEPNVIGDNILPEVLQGVSSEARAQAIEGWLRRFTLVPMVTKALAIRAAAHCRRLRGLGITPRGMANLLIAGWCIAHAVPLPHVDRDFDRIAGPLGLPIQPV</sequence>
<protein>
    <submittedName>
        <fullName evidence="1">PIN domain nuclease</fullName>
    </submittedName>
</protein>
<dbReference type="SUPFAM" id="SSF88723">
    <property type="entry name" value="PIN domain-like"/>
    <property type="match status" value="1"/>
</dbReference>
<dbReference type="EMBL" id="JACOMF010000001">
    <property type="protein sequence ID" value="MBC4013809.1"/>
    <property type="molecule type" value="Genomic_DNA"/>
</dbReference>
<name>A0A9X0UBF8_9PROT</name>
<dbReference type="Proteomes" id="UP000600101">
    <property type="component" value="Unassembled WGS sequence"/>
</dbReference>
<evidence type="ECO:0000313" key="1">
    <source>
        <dbReference type="EMBL" id="MBC4013809.1"/>
    </source>
</evidence>
<dbReference type="Gene3D" id="3.40.50.1010">
    <property type="entry name" value="5'-nuclease"/>
    <property type="match status" value="1"/>
</dbReference>
<proteinExistence type="predicted"/>
<gene>
    <name evidence="1" type="ORF">H7965_00615</name>
</gene>
<accession>A0A9X0UBF8</accession>
<reference evidence="1" key="1">
    <citation type="submission" date="2020-08" db="EMBL/GenBank/DDBJ databases">
        <authorList>
            <person name="Hu Y."/>
            <person name="Nguyen S.V."/>
            <person name="Li F."/>
            <person name="Fanning S."/>
        </authorList>
    </citation>
    <scope>NUCLEOTIDE SEQUENCE</scope>
    <source>
        <strain evidence="1">SYSU D8009</strain>
    </source>
</reference>
<organism evidence="1 2">
    <name type="scientific">Siccirubricoccus deserti</name>
    <dbReference type="NCBI Taxonomy" id="2013562"/>
    <lineage>
        <taxon>Bacteria</taxon>
        <taxon>Pseudomonadati</taxon>
        <taxon>Pseudomonadota</taxon>
        <taxon>Alphaproteobacteria</taxon>
        <taxon>Acetobacterales</taxon>
        <taxon>Roseomonadaceae</taxon>
        <taxon>Siccirubricoccus</taxon>
    </lineage>
</organism>
<dbReference type="RefSeq" id="WP_186768579.1">
    <property type="nucleotide sequence ID" value="NZ_JACOMF010000001.1"/>
</dbReference>
<evidence type="ECO:0000313" key="2">
    <source>
        <dbReference type="Proteomes" id="UP000600101"/>
    </source>
</evidence>
<dbReference type="InterPro" id="IPR029060">
    <property type="entry name" value="PIN-like_dom_sf"/>
</dbReference>
<keyword evidence="2" id="KW-1185">Reference proteome</keyword>
<dbReference type="AlphaFoldDB" id="A0A9X0UBF8"/>